<name>A0A813LX70_POLGL</name>
<proteinExistence type="inferred from homology"/>
<protein>
    <recommendedName>
        <fullName evidence="7">60S acidic ribosomal protein P2</fullName>
    </recommendedName>
</protein>
<dbReference type="AlphaFoldDB" id="A0A813LX70"/>
<evidence type="ECO:0008006" key="7">
    <source>
        <dbReference type="Google" id="ProtNLM"/>
    </source>
</evidence>
<evidence type="ECO:0000256" key="1">
    <source>
        <dbReference type="ARBA" id="ARBA00005436"/>
    </source>
</evidence>
<evidence type="ECO:0000256" key="2">
    <source>
        <dbReference type="ARBA" id="ARBA00022980"/>
    </source>
</evidence>
<reference evidence="5" key="1">
    <citation type="submission" date="2021-02" db="EMBL/GenBank/DDBJ databases">
        <authorList>
            <person name="Dougan E. K."/>
            <person name="Rhodes N."/>
            <person name="Thang M."/>
            <person name="Chan C."/>
        </authorList>
    </citation>
    <scope>NUCLEOTIDE SEQUENCE</scope>
</reference>
<dbReference type="InterPro" id="IPR038716">
    <property type="entry name" value="P1/P2_N_sf"/>
</dbReference>
<comment type="caution">
    <text evidence="5">The sequence shown here is derived from an EMBL/GenBank/DDBJ whole genome shotgun (WGS) entry which is preliminary data.</text>
</comment>
<dbReference type="GO" id="GO:0022625">
    <property type="term" value="C:cytosolic large ribosomal subunit"/>
    <property type="evidence" value="ECO:0007669"/>
    <property type="project" value="InterPro"/>
</dbReference>
<evidence type="ECO:0000313" key="5">
    <source>
        <dbReference type="EMBL" id="CAE8737409.1"/>
    </source>
</evidence>
<dbReference type="PANTHER" id="PTHR21141">
    <property type="entry name" value="60S ACIDIC RIBOSOMAL PROTEIN FAMILY MEMBER"/>
    <property type="match status" value="1"/>
</dbReference>
<dbReference type="HAMAP" id="MF_01478">
    <property type="entry name" value="Ribosomal_L12_arch"/>
    <property type="match status" value="1"/>
</dbReference>
<comment type="similarity">
    <text evidence="1">Belongs to the eukaryotic ribosomal protein P1/P2 family.</text>
</comment>
<dbReference type="InterPro" id="IPR027534">
    <property type="entry name" value="Ribosomal_P1/P2"/>
</dbReference>
<dbReference type="GO" id="GO:0003735">
    <property type="term" value="F:structural constituent of ribosome"/>
    <property type="evidence" value="ECO:0007669"/>
    <property type="project" value="InterPro"/>
</dbReference>
<feature type="region of interest" description="Disordered" evidence="4">
    <location>
        <begin position="766"/>
        <end position="808"/>
    </location>
</feature>
<keyword evidence="3" id="KW-0687">Ribonucleoprotein</keyword>
<evidence type="ECO:0000256" key="4">
    <source>
        <dbReference type="SAM" id="MobiDB-lite"/>
    </source>
</evidence>
<gene>
    <name evidence="5" type="ORF">PGLA2088_LOCUS48749</name>
</gene>
<dbReference type="Gene3D" id="1.10.10.1410">
    <property type="match status" value="1"/>
</dbReference>
<dbReference type="GO" id="GO:0002182">
    <property type="term" value="P:cytoplasmic translational elongation"/>
    <property type="evidence" value="ECO:0007669"/>
    <property type="project" value="InterPro"/>
</dbReference>
<feature type="compositionally biased region" description="Acidic residues" evidence="4">
    <location>
        <begin position="795"/>
        <end position="808"/>
    </location>
</feature>
<dbReference type="Proteomes" id="UP000626109">
    <property type="component" value="Unassembled WGS sequence"/>
</dbReference>
<dbReference type="CDD" id="cd05833">
    <property type="entry name" value="Ribosomal_P2"/>
    <property type="match status" value="1"/>
</dbReference>
<dbReference type="InterPro" id="IPR044076">
    <property type="entry name" value="Ribosomal_P2"/>
</dbReference>
<accession>A0A813LX70</accession>
<evidence type="ECO:0000256" key="3">
    <source>
        <dbReference type="ARBA" id="ARBA00023274"/>
    </source>
</evidence>
<sequence length="808" mass="86527">MAGEVVRLAPWLHAEDIVEAAGWLAAEPLTLRGAPLRRLLRELESTDQHFLTDAMASEAWILQTRDKLAPGVAETAVAELLASAATLAAMEPQALIDTLWQLVTARVPGLLSVAVALGTAPGPVFERFSAEQFVHLASAFLNLGQEPRLASRLAAAAQPALRQLEASLLARLCAALTSLGCTDATFALAAATTTAAQAVDFETNDLVMAVCAQEVQERASIGALHGGDAARLACAFSLAGVQGGDLYSSLCFAVGSPERLSAMAGEMTNAGVVASRFVAIDGRHRVLGENKDELRSSGEDNSWLHDLPSFVGYVGSYLSHRAAARLALEDEGYPFVVILEDDQTLHPDFNNVVADIAERAGALFDIINLGPLDWRFRTLEYAQRRKVMSLDVPELHMDELLGRNTCLEPEPNYFLYWLGASDSDPAWGYMVSRSYDDQMQAALNGGSSNGLTADQVGDDLDMGRQQAPVSPHASFRDGTLLHPMAKVILGPSSFQPMRSDGGLTTEALLKVSAMALAWPPLSPEWVNSPRGWRSLFEYRRGSSSELQKVSLGQGLEEIPHRRRRPLRVLLLGAGERTSFCPRALFRDLAALVPGDATEPEEVEALRCFRVPEDGRLSVERLTWKVVGLPEHMWSRVLPSLLQNGLPTVTASNQGTLETGLQSVFLEESDELLRRAFGEDIWRARTKGTGGNTMMAMAMKYMGAYLMAVIGGKESPTAADIKQILEAGGISCDDELLGKLIEKMDGKQAHELIAAGYGKFAACGGGGGGGGAAAPAAASGGGGGAAAAKEEKKIVEEEEEEDVDFDLFG</sequence>
<dbReference type="PANTHER" id="PTHR21141:SF5">
    <property type="entry name" value="LARGE RIBOSOMAL SUBUNIT PROTEIN P2"/>
    <property type="match status" value="1"/>
</dbReference>
<dbReference type="Pfam" id="PF00428">
    <property type="entry name" value="Ribosomal_60s"/>
    <property type="match status" value="1"/>
</dbReference>
<evidence type="ECO:0000313" key="6">
    <source>
        <dbReference type="Proteomes" id="UP000626109"/>
    </source>
</evidence>
<dbReference type="EMBL" id="CAJNNW010036768">
    <property type="protein sequence ID" value="CAE8737409.1"/>
    <property type="molecule type" value="Genomic_DNA"/>
</dbReference>
<dbReference type="FunFam" id="1.10.10.1410:FF:000002">
    <property type="entry name" value="60S acidic ribosomal protein P2"/>
    <property type="match status" value="1"/>
</dbReference>
<keyword evidence="2" id="KW-0689">Ribosomal protein</keyword>
<organism evidence="5 6">
    <name type="scientific">Polarella glacialis</name>
    <name type="common">Dinoflagellate</name>
    <dbReference type="NCBI Taxonomy" id="89957"/>
    <lineage>
        <taxon>Eukaryota</taxon>
        <taxon>Sar</taxon>
        <taxon>Alveolata</taxon>
        <taxon>Dinophyceae</taxon>
        <taxon>Suessiales</taxon>
        <taxon>Suessiaceae</taxon>
        <taxon>Polarella</taxon>
    </lineage>
</organism>